<dbReference type="InterPro" id="IPR010985">
    <property type="entry name" value="Ribbon_hlx_hlx"/>
</dbReference>
<dbReference type="PANTHER" id="PTHR35401:SF2">
    <property type="entry name" value="ABC-TYPE TRANSPORT SYSTEM"/>
    <property type="match status" value="1"/>
</dbReference>
<dbReference type="PANTHER" id="PTHR35401">
    <property type="entry name" value="COPG FAMILY HELIX-TURN-HELIX PROTEIN-RELATED-RELATED"/>
    <property type="match status" value="1"/>
</dbReference>
<comment type="caution">
    <text evidence="3">The sequence shown here is derived from an EMBL/GenBank/DDBJ whole genome shotgun (WGS) entry which is preliminary data.</text>
</comment>
<sequence length="105" mass="11706">MARTRSQDGAPILRRRAERLEARVTAEQKALIEHAAALEGRSITDFVLTSVQDAAKRAIAEHEVIRLSVRDSRAFVEALLNPREPSARMRERAAAYAALIGDRSR</sequence>
<organism evidence="3 4">
    <name type="scientific">Methylobacterium oryzihabitans</name>
    <dbReference type="NCBI Taxonomy" id="2499852"/>
    <lineage>
        <taxon>Bacteria</taxon>
        <taxon>Pseudomonadati</taxon>
        <taxon>Pseudomonadota</taxon>
        <taxon>Alphaproteobacteria</taxon>
        <taxon>Hyphomicrobiales</taxon>
        <taxon>Methylobacteriaceae</taxon>
        <taxon>Methylobacterium</taxon>
    </lineage>
</organism>
<gene>
    <name evidence="3" type="ORF">EOE48_19650</name>
</gene>
<comment type="similarity">
    <text evidence="2">Belongs to the TacA antitoxin family.</text>
</comment>
<keyword evidence="4" id="KW-1185">Reference proteome</keyword>
<keyword evidence="1" id="KW-1277">Toxin-antitoxin system</keyword>
<evidence type="ECO:0000313" key="3">
    <source>
        <dbReference type="EMBL" id="RVU15482.1"/>
    </source>
</evidence>
<dbReference type="Pfam" id="PF08681">
    <property type="entry name" value="TacA1"/>
    <property type="match status" value="1"/>
</dbReference>
<dbReference type="GO" id="GO:0006355">
    <property type="term" value="P:regulation of DNA-templated transcription"/>
    <property type="evidence" value="ECO:0007669"/>
    <property type="project" value="InterPro"/>
</dbReference>
<dbReference type="RefSeq" id="WP_127732285.1">
    <property type="nucleotide sequence ID" value="NZ_SACP01000021.1"/>
</dbReference>
<evidence type="ECO:0000313" key="4">
    <source>
        <dbReference type="Proteomes" id="UP000286997"/>
    </source>
</evidence>
<name>A0A437NZP0_9HYPH</name>
<protein>
    <submittedName>
        <fullName evidence="3">DUF1778 domain-containing protein</fullName>
    </submittedName>
</protein>
<dbReference type="Proteomes" id="UP000286997">
    <property type="component" value="Unassembled WGS sequence"/>
</dbReference>
<dbReference type="SUPFAM" id="SSF47598">
    <property type="entry name" value="Ribbon-helix-helix"/>
    <property type="match status" value="1"/>
</dbReference>
<dbReference type="EMBL" id="SACP01000021">
    <property type="protein sequence ID" value="RVU15482.1"/>
    <property type="molecule type" value="Genomic_DNA"/>
</dbReference>
<reference evidence="3 4" key="1">
    <citation type="submission" date="2019-01" db="EMBL/GenBank/DDBJ databases">
        <authorList>
            <person name="Chen W.-M."/>
        </authorList>
    </citation>
    <scope>NUCLEOTIDE SEQUENCE [LARGE SCALE GENOMIC DNA]</scope>
    <source>
        <strain evidence="3 4">TER-1</strain>
    </source>
</reference>
<evidence type="ECO:0000256" key="2">
    <source>
        <dbReference type="ARBA" id="ARBA00049988"/>
    </source>
</evidence>
<evidence type="ECO:0000256" key="1">
    <source>
        <dbReference type="ARBA" id="ARBA00022649"/>
    </source>
</evidence>
<accession>A0A437NZP0</accession>
<dbReference type="AlphaFoldDB" id="A0A437NZP0"/>
<dbReference type="Gene3D" id="1.20.5.780">
    <property type="entry name" value="Single helix bin"/>
    <property type="match status" value="1"/>
</dbReference>
<dbReference type="InterPro" id="IPR014795">
    <property type="entry name" value="TacA_1-like"/>
</dbReference>
<proteinExistence type="inferred from homology"/>
<dbReference type="OrthoDB" id="573898at2"/>